<accession>A0A165MVA1</accession>
<sequence>MQRWLHFPTCRIGMEYIRISAAPVESHDNPQDYRVTCPCEGIVLHPRSGWLLTNTTGIPCWNAASGGDQWVRAPCSWQDRIDVQGLRSEERRKETRGKYGQLCTMGSRAAAAARRGK</sequence>
<proteinExistence type="predicted"/>
<keyword evidence="2" id="KW-1185">Reference proteome</keyword>
<protein>
    <submittedName>
        <fullName evidence="1">Uncharacterized protein</fullName>
    </submittedName>
</protein>
<evidence type="ECO:0000313" key="2">
    <source>
        <dbReference type="Proteomes" id="UP000076727"/>
    </source>
</evidence>
<dbReference type="AlphaFoldDB" id="A0A165MVA1"/>
<dbReference type="EMBL" id="KV429093">
    <property type="protein sequence ID" value="KZT66172.1"/>
    <property type="molecule type" value="Genomic_DNA"/>
</dbReference>
<organism evidence="1 2">
    <name type="scientific">Daedalea quercina L-15889</name>
    <dbReference type="NCBI Taxonomy" id="1314783"/>
    <lineage>
        <taxon>Eukaryota</taxon>
        <taxon>Fungi</taxon>
        <taxon>Dikarya</taxon>
        <taxon>Basidiomycota</taxon>
        <taxon>Agaricomycotina</taxon>
        <taxon>Agaricomycetes</taxon>
        <taxon>Polyporales</taxon>
        <taxon>Fomitopsis</taxon>
    </lineage>
</organism>
<dbReference type="Proteomes" id="UP000076727">
    <property type="component" value="Unassembled WGS sequence"/>
</dbReference>
<evidence type="ECO:0000313" key="1">
    <source>
        <dbReference type="EMBL" id="KZT66172.1"/>
    </source>
</evidence>
<gene>
    <name evidence="1" type="ORF">DAEQUDRAFT_476765</name>
</gene>
<name>A0A165MVA1_9APHY</name>
<reference evidence="1 2" key="1">
    <citation type="journal article" date="2016" name="Mol. Biol. Evol.">
        <title>Comparative Genomics of Early-Diverging Mushroom-Forming Fungi Provides Insights into the Origins of Lignocellulose Decay Capabilities.</title>
        <authorList>
            <person name="Nagy L.G."/>
            <person name="Riley R."/>
            <person name="Tritt A."/>
            <person name="Adam C."/>
            <person name="Daum C."/>
            <person name="Floudas D."/>
            <person name="Sun H."/>
            <person name="Yadav J.S."/>
            <person name="Pangilinan J."/>
            <person name="Larsson K.H."/>
            <person name="Matsuura K."/>
            <person name="Barry K."/>
            <person name="Labutti K."/>
            <person name="Kuo R."/>
            <person name="Ohm R.A."/>
            <person name="Bhattacharya S.S."/>
            <person name="Shirouzu T."/>
            <person name="Yoshinaga Y."/>
            <person name="Martin F.M."/>
            <person name="Grigoriev I.V."/>
            <person name="Hibbett D.S."/>
        </authorList>
    </citation>
    <scope>NUCLEOTIDE SEQUENCE [LARGE SCALE GENOMIC DNA]</scope>
    <source>
        <strain evidence="1 2">L-15889</strain>
    </source>
</reference>